<sequence>MAPVDRREHRQQRVRGAGPSSVQASFGFNFGALVARPAKQASLPPQLSSRRTPVQRTPRATNGSAQRHRSSSIQRSSAIKRKSTPREENVTPHLGKRKRGSSQAEPGADDVEEDELSPDREAVVRSIEKSRRVIGTVSPIREERDNLPDELSILNEGASTVRETVFAKSTVMKRTPPQAFAQKRMSPGSTPQQTPIPDRVEALSVASRKSTTRLSKSTGPTPATPSLSVNGRSRVSSASRSGTNLATPIVAPADDESEDELSPQPNEATPRVVGSEPRPQPTTQEDTQMGMDELSSPKQQTPIQKTPIVSQEAKTQGEEKEPGRPRKEAASSEIEPQVEENEPTPQPAKRGRPRKQVTPLEVEPHVEENESTRQPTKRGRPRKEAPATESEPQATPVILKPKPNKRSEPIVAVASEAIDELSPEREKPLTKPAKPLNQEEEIEETSTVQEDSPDDEAPSADETEITPMPAREQRSPKQVPRNKPLVEKLPPRKRQKFLGPKHAISVMRIKGSAVRGITVADTTRTVLEETIDHRLNRMAESLQASQDSGRRKELRSEINLSLSFKESLNEKLLDLQDANDVLSTNFKKIKLFKRDNAELRKEILGLQNSREEIAIEQDSIQAHFEAEKAKVEARNTLSDNMFDIEAAINNGREQARKEGRENEGPEIPLSMLLETVGKDVGSRGGGLLANVKSFNGLLEKAAGWLEGRA</sequence>
<reference evidence="4 5" key="1">
    <citation type="journal article" date="2010" name="Genome Biol.">
        <title>A first genome assembly of the barley fungal pathogen Pyrenophora teres f. teres.</title>
        <authorList>
            <person name="Ellwood S.R."/>
            <person name="Liu Z."/>
            <person name="Syme R.A."/>
            <person name="Lai Z."/>
            <person name="Hane J.K."/>
            <person name="Keiper F."/>
            <person name="Moffat C.S."/>
            <person name="Oliver R.P."/>
            <person name="Friesen T.L."/>
        </authorList>
    </citation>
    <scope>NUCLEOTIDE SEQUENCE [LARGE SCALE GENOMIC DNA]</scope>
    <source>
        <strain evidence="4 5">0-1</strain>
    </source>
</reference>
<proteinExistence type="predicted"/>
<feature type="region of interest" description="Disordered" evidence="2">
    <location>
        <begin position="167"/>
        <end position="498"/>
    </location>
</feature>
<gene>
    <name evidence="4" type="ORF">PTT_13251</name>
</gene>
<dbReference type="KEGG" id="pte:PTT_13251"/>
<feature type="compositionally biased region" description="Low complexity" evidence="2">
    <location>
        <begin position="228"/>
        <end position="242"/>
    </location>
</feature>
<feature type="compositionally biased region" description="Basic and acidic residues" evidence="2">
    <location>
        <begin position="362"/>
        <end position="371"/>
    </location>
</feature>
<feature type="compositionally biased region" description="Low complexity" evidence="2">
    <location>
        <begin position="207"/>
        <end position="218"/>
    </location>
</feature>
<dbReference type="AlphaFoldDB" id="E3RVN4"/>
<dbReference type="STRING" id="861557.E3RVN4"/>
<keyword evidence="1" id="KW-0175">Coiled coil</keyword>
<evidence type="ECO:0000313" key="5">
    <source>
        <dbReference type="Proteomes" id="UP000001067"/>
    </source>
</evidence>
<organism evidence="5">
    <name type="scientific">Pyrenophora teres f. teres (strain 0-1)</name>
    <name type="common">Barley net blotch fungus</name>
    <name type="synonym">Drechslera teres f. teres</name>
    <dbReference type="NCBI Taxonomy" id="861557"/>
    <lineage>
        <taxon>Eukaryota</taxon>
        <taxon>Fungi</taxon>
        <taxon>Dikarya</taxon>
        <taxon>Ascomycota</taxon>
        <taxon>Pezizomycotina</taxon>
        <taxon>Dothideomycetes</taxon>
        <taxon>Pleosporomycetidae</taxon>
        <taxon>Pleosporales</taxon>
        <taxon>Pleosporineae</taxon>
        <taxon>Pleosporaceae</taxon>
        <taxon>Pyrenophora</taxon>
    </lineage>
</organism>
<feature type="compositionally biased region" description="Acidic residues" evidence="2">
    <location>
        <begin position="107"/>
        <end position="116"/>
    </location>
</feature>
<dbReference type="EMBL" id="GL535298">
    <property type="protein sequence ID" value="EFQ90241.1"/>
    <property type="molecule type" value="Genomic_DNA"/>
</dbReference>
<feature type="domain" description="Inner kinetochore subunit AME1" evidence="3">
    <location>
        <begin position="513"/>
        <end position="700"/>
    </location>
</feature>
<feature type="compositionally biased region" description="Polar residues" evidence="2">
    <location>
        <begin position="296"/>
        <end position="314"/>
    </location>
</feature>
<keyword evidence="5" id="KW-1185">Reference proteome</keyword>
<name>E3RVN4_PYRTT</name>
<feature type="coiled-coil region" evidence="1">
    <location>
        <begin position="565"/>
        <end position="616"/>
    </location>
</feature>
<feature type="region of interest" description="Disordered" evidence="2">
    <location>
        <begin position="39"/>
        <end position="123"/>
    </location>
</feature>
<dbReference type="InterPro" id="IPR048743">
    <property type="entry name" value="AME1"/>
</dbReference>
<dbReference type="OrthoDB" id="5377952at2759"/>
<evidence type="ECO:0000259" key="3">
    <source>
        <dbReference type="Pfam" id="PF20994"/>
    </source>
</evidence>
<evidence type="ECO:0000256" key="1">
    <source>
        <dbReference type="SAM" id="Coils"/>
    </source>
</evidence>
<evidence type="ECO:0000313" key="4">
    <source>
        <dbReference type="EMBL" id="EFQ90241.1"/>
    </source>
</evidence>
<dbReference type="HOGENOM" id="CLU_028282_0_0_1"/>
<feature type="compositionally biased region" description="Acidic residues" evidence="2">
    <location>
        <begin position="451"/>
        <end position="464"/>
    </location>
</feature>
<dbReference type="eggNOG" id="ENOG502SGUR">
    <property type="taxonomic scope" value="Eukaryota"/>
</dbReference>
<dbReference type="Pfam" id="PF20994">
    <property type="entry name" value="CENPU"/>
    <property type="match status" value="1"/>
</dbReference>
<evidence type="ECO:0000256" key="2">
    <source>
        <dbReference type="SAM" id="MobiDB-lite"/>
    </source>
</evidence>
<dbReference type="Proteomes" id="UP000001067">
    <property type="component" value="Unassembled WGS sequence"/>
</dbReference>
<protein>
    <recommendedName>
        <fullName evidence="3">Inner kinetochore subunit AME1 domain-containing protein</fullName>
    </recommendedName>
</protein>
<feature type="compositionally biased region" description="Basic and acidic residues" evidence="2">
    <location>
        <begin position="315"/>
        <end position="330"/>
    </location>
</feature>
<feature type="region of interest" description="Disordered" evidence="2">
    <location>
        <begin position="1"/>
        <end position="24"/>
    </location>
</feature>
<accession>E3RVN4</accession>
<feature type="compositionally biased region" description="Polar residues" evidence="2">
    <location>
        <begin position="43"/>
        <end position="63"/>
    </location>
</feature>